<dbReference type="SUPFAM" id="SSF102405">
    <property type="entry name" value="MCP/YpsA-like"/>
    <property type="match status" value="1"/>
</dbReference>
<feature type="non-terminal residue" evidence="1">
    <location>
        <position position="70"/>
    </location>
</feature>
<dbReference type="Proteomes" id="UP000697710">
    <property type="component" value="Unassembled WGS sequence"/>
</dbReference>
<dbReference type="GO" id="GO:0005829">
    <property type="term" value="C:cytosol"/>
    <property type="evidence" value="ECO:0007669"/>
    <property type="project" value="TreeGrafter"/>
</dbReference>
<dbReference type="EMBL" id="JAGQHR010000545">
    <property type="protein sequence ID" value="MCA9729010.1"/>
    <property type="molecule type" value="Genomic_DNA"/>
</dbReference>
<dbReference type="AlphaFoldDB" id="A0A956RQH7"/>
<protein>
    <submittedName>
        <fullName evidence="1">TIGR00725 family protein</fullName>
    </submittedName>
</protein>
<dbReference type="Pfam" id="PF18306">
    <property type="entry name" value="LDcluster4"/>
    <property type="match status" value="1"/>
</dbReference>
<accession>A0A956RQH7</accession>
<dbReference type="InterPro" id="IPR052341">
    <property type="entry name" value="LOG_family_nucleotidases"/>
</dbReference>
<organism evidence="1 2">
    <name type="scientific">Eiseniibacteriota bacterium</name>
    <dbReference type="NCBI Taxonomy" id="2212470"/>
    <lineage>
        <taxon>Bacteria</taxon>
        <taxon>Candidatus Eiseniibacteriota</taxon>
    </lineage>
</organism>
<dbReference type="Gene3D" id="3.40.50.450">
    <property type="match status" value="1"/>
</dbReference>
<proteinExistence type="predicted"/>
<evidence type="ECO:0000313" key="1">
    <source>
        <dbReference type="EMBL" id="MCA9729010.1"/>
    </source>
</evidence>
<name>A0A956RQH7_UNCEI</name>
<evidence type="ECO:0000313" key="2">
    <source>
        <dbReference type="Proteomes" id="UP000697710"/>
    </source>
</evidence>
<dbReference type="PANTHER" id="PTHR43393:SF3">
    <property type="entry name" value="LYSINE DECARBOXYLASE-LIKE PROTEIN"/>
    <property type="match status" value="1"/>
</dbReference>
<sequence length="70" mass="6967">MTIAVIGAADATRDLYLSARWVGRLLAACGAVVVTGGRGGVMEAASRGALAQGGVTIGILPGSGPEDFFF</sequence>
<dbReference type="InterPro" id="IPR041164">
    <property type="entry name" value="LDcluster4"/>
</dbReference>
<gene>
    <name evidence="1" type="ORF">KC729_15060</name>
</gene>
<reference evidence="1" key="1">
    <citation type="submission" date="2020-04" db="EMBL/GenBank/DDBJ databases">
        <authorList>
            <person name="Zhang T."/>
        </authorList>
    </citation>
    <scope>NUCLEOTIDE SEQUENCE</scope>
    <source>
        <strain evidence="1">HKST-UBA01</strain>
    </source>
</reference>
<reference evidence="1" key="2">
    <citation type="journal article" date="2021" name="Microbiome">
        <title>Successional dynamics and alternative stable states in a saline activated sludge microbial community over 9 years.</title>
        <authorList>
            <person name="Wang Y."/>
            <person name="Ye J."/>
            <person name="Ju F."/>
            <person name="Liu L."/>
            <person name="Boyd J.A."/>
            <person name="Deng Y."/>
            <person name="Parks D.H."/>
            <person name="Jiang X."/>
            <person name="Yin X."/>
            <person name="Woodcroft B.J."/>
            <person name="Tyson G.W."/>
            <person name="Hugenholtz P."/>
            <person name="Polz M.F."/>
            <person name="Zhang T."/>
        </authorList>
    </citation>
    <scope>NUCLEOTIDE SEQUENCE</scope>
    <source>
        <strain evidence="1">HKST-UBA01</strain>
    </source>
</reference>
<dbReference type="PANTHER" id="PTHR43393">
    <property type="entry name" value="CYTOKININ RIBOSIDE 5'-MONOPHOSPHATE PHOSPHORIBOHYDROLASE"/>
    <property type="match status" value="1"/>
</dbReference>
<comment type="caution">
    <text evidence="1">The sequence shown here is derived from an EMBL/GenBank/DDBJ whole genome shotgun (WGS) entry which is preliminary data.</text>
</comment>